<sequence>MSTAELNLQSWLWRMLVHKRSSGWPVSELMANCRAVIDDEELASYFAPGADDLFRHFVRERSCYFYYDAERDTVTMAEDSPSAAMDTLLVRYLALWIQAADEGLDIGSEALARSALPECMADHLITMYGGSLEIFFRAHPRDFTIQESGTLVWMTLNFRRRNTAACLREHNLVLFFVDLLQKIGVTKDNPCDVHTLRKYLPFMKTDERNVLDVGYRGNLNVFFLLYPSNFATTAAGNGCVFLRNYDPHYGQALFLKQLVQIECRRTSGLSPKVSVVELTLRAKYSSSPVAPCFTGARSAVDRVRYIARRHPAIFLVDLRADEVWLRQEHPPWPEGRWNAEAEYLAVAYFIDILKHIDATSPSRAICFNYIVQTASAAPPNCRDYLESVFPALEVIGLFHMHPGIFDLPSVNRVCLKTMQEAPSSEAAPEDTGTEAGRDNAAEQAVCYVAKLLKYARDLNPELLGVCVETAPLSVRNYCMASVDGRLQSLIESGRAALSAQETQLLSLVPPIVCAKTTSEASTQTGDEPAREPVKCEPEKEDEVTMVNRNTAEAEGHKAEKESAVASLFKAIAAHEVSGLRLLPKSAKSIAAVKMISEKGKLSSGLSETGNAAGKLSQGAVLFAALERLAKMPPETLDSELGQVTS</sequence>
<name>A0A1E1XCH6_9ACAR</name>
<feature type="region of interest" description="Disordered" evidence="1">
    <location>
        <begin position="517"/>
        <end position="541"/>
    </location>
</feature>
<accession>A0A1E1XCH6</accession>
<reference evidence="2" key="1">
    <citation type="journal article" date="2017" name="Front. Cell. Infect. Microbiol.">
        <title>The Distinct Transcriptional Response of the Midgut of Amblyomma sculptum and Amblyomma aureolatum Ticks to Rickettsia rickettsii Correlates to Their Differences in Susceptibility to Infection.</title>
        <authorList>
            <person name="Martins L.A."/>
            <person name="Galletti M.F.B.M."/>
            <person name="Ribeiro J.M."/>
            <person name="Fujita A."/>
            <person name="Costa F.B."/>
            <person name="Labruna M.B."/>
            <person name="Daffre S."/>
            <person name="Fogaca A.C."/>
        </authorList>
    </citation>
    <scope>NUCLEOTIDE SEQUENCE</scope>
</reference>
<evidence type="ECO:0000313" key="2">
    <source>
        <dbReference type="EMBL" id="JAT96955.1"/>
    </source>
</evidence>
<organism evidence="2">
    <name type="scientific">Amblyomma aureolatum</name>
    <dbReference type="NCBI Taxonomy" id="187763"/>
    <lineage>
        <taxon>Eukaryota</taxon>
        <taxon>Metazoa</taxon>
        <taxon>Ecdysozoa</taxon>
        <taxon>Arthropoda</taxon>
        <taxon>Chelicerata</taxon>
        <taxon>Arachnida</taxon>
        <taxon>Acari</taxon>
        <taxon>Parasitiformes</taxon>
        <taxon>Ixodida</taxon>
        <taxon>Ixodoidea</taxon>
        <taxon>Ixodidae</taxon>
        <taxon>Amblyomminae</taxon>
        <taxon>Amblyomma</taxon>
    </lineage>
</organism>
<dbReference type="AlphaFoldDB" id="A0A1E1XCH6"/>
<protein>
    <submittedName>
        <fullName evidence="2">Uncharacterized protein</fullName>
    </submittedName>
</protein>
<proteinExistence type="evidence at transcript level"/>
<feature type="compositionally biased region" description="Basic and acidic residues" evidence="1">
    <location>
        <begin position="527"/>
        <end position="537"/>
    </location>
</feature>
<evidence type="ECO:0000256" key="1">
    <source>
        <dbReference type="SAM" id="MobiDB-lite"/>
    </source>
</evidence>
<dbReference type="EMBL" id="GFAC01002233">
    <property type="protein sequence ID" value="JAT96955.1"/>
    <property type="molecule type" value="mRNA"/>
</dbReference>